<dbReference type="EMBL" id="JAAGMN010005095">
    <property type="protein sequence ID" value="NEE14515.1"/>
    <property type="molecule type" value="Genomic_DNA"/>
</dbReference>
<accession>A0A6G3X9N6</accession>
<gene>
    <name evidence="1" type="ORF">G3M58_49630</name>
</gene>
<protein>
    <submittedName>
        <fullName evidence="1">Uncharacterized protein</fullName>
    </submittedName>
</protein>
<proteinExistence type="predicted"/>
<name>A0A6G3X9N6_9ACTN</name>
<feature type="non-terminal residue" evidence="1">
    <location>
        <position position="115"/>
    </location>
</feature>
<evidence type="ECO:0000313" key="1">
    <source>
        <dbReference type="EMBL" id="NEE14515.1"/>
    </source>
</evidence>
<organism evidence="1">
    <name type="scientific">Streptomyces sp. SID7499</name>
    <dbReference type="NCBI Taxonomy" id="2706086"/>
    <lineage>
        <taxon>Bacteria</taxon>
        <taxon>Bacillati</taxon>
        <taxon>Actinomycetota</taxon>
        <taxon>Actinomycetes</taxon>
        <taxon>Kitasatosporales</taxon>
        <taxon>Streptomycetaceae</taxon>
        <taxon>Streptomyces</taxon>
    </lineage>
</organism>
<reference evidence="1" key="1">
    <citation type="submission" date="2020-01" db="EMBL/GenBank/DDBJ databases">
        <title>Insect and environment-associated Actinomycetes.</title>
        <authorList>
            <person name="Currrie C."/>
            <person name="Chevrette M."/>
            <person name="Carlson C."/>
            <person name="Stubbendieck R."/>
            <person name="Wendt-Pienkowski E."/>
        </authorList>
    </citation>
    <scope>NUCLEOTIDE SEQUENCE</scope>
    <source>
        <strain evidence="1">SID7499</strain>
    </source>
</reference>
<sequence length="115" mass="13027">MLQCTAVTETPLGEALVALVRMKGGPDDPDEHLAEKVYLLCELGEHTDDTEHAAHLWTAETDSPRDLWFLWTVSGPHRIYHRFATLPQCPAKLTHVDEGYRQWCGLFEGHPHSHS</sequence>
<dbReference type="AlphaFoldDB" id="A0A6G3X9N6"/>
<comment type="caution">
    <text evidence="1">The sequence shown here is derived from an EMBL/GenBank/DDBJ whole genome shotgun (WGS) entry which is preliminary data.</text>
</comment>